<keyword evidence="4" id="KW-0418">Kinase</keyword>
<dbReference type="GO" id="GO:0005524">
    <property type="term" value="F:ATP binding"/>
    <property type="evidence" value="ECO:0007669"/>
    <property type="project" value="UniProtKB-KW"/>
</dbReference>
<evidence type="ECO:0000259" key="7">
    <source>
        <dbReference type="PROSITE" id="PS50042"/>
    </source>
</evidence>
<name>A0A833RPA8_9HYME</name>
<dbReference type="SUPFAM" id="SSF56112">
    <property type="entry name" value="Protein kinase-like (PK-like)"/>
    <property type="match status" value="1"/>
</dbReference>
<dbReference type="InterPro" id="IPR000961">
    <property type="entry name" value="AGC-kinase_C"/>
</dbReference>
<dbReference type="InterPro" id="IPR011009">
    <property type="entry name" value="Kinase-like_dom_sf"/>
</dbReference>
<evidence type="ECO:0000313" key="10">
    <source>
        <dbReference type="Proteomes" id="UP000655588"/>
    </source>
</evidence>
<feature type="domain" description="Cyclic nucleotide-binding" evidence="7">
    <location>
        <begin position="80"/>
        <end position="203"/>
    </location>
</feature>
<evidence type="ECO:0000256" key="4">
    <source>
        <dbReference type="ARBA" id="ARBA00022777"/>
    </source>
</evidence>
<dbReference type="PRINTS" id="PR00104">
    <property type="entry name" value="CGMPKINASE"/>
</dbReference>
<evidence type="ECO:0000259" key="8">
    <source>
        <dbReference type="PROSITE" id="PS51285"/>
    </source>
</evidence>
<dbReference type="PROSITE" id="PS51285">
    <property type="entry name" value="AGC_KINASE_CTER"/>
    <property type="match status" value="1"/>
</dbReference>
<evidence type="ECO:0008006" key="11">
    <source>
        <dbReference type="Google" id="ProtNLM"/>
    </source>
</evidence>
<comment type="caution">
    <text evidence="9">The sequence shown here is derived from an EMBL/GenBank/DDBJ whole genome shotgun (WGS) entry which is preliminary data.</text>
</comment>
<dbReference type="PROSITE" id="PS00889">
    <property type="entry name" value="CNMP_BINDING_2"/>
    <property type="match status" value="2"/>
</dbReference>
<keyword evidence="3" id="KW-0547">Nucleotide-binding</keyword>
<dbReference type="SUPFAM" id="SSF51206">
    <property type="entry name" value="cAMP-binding domain-like"/>
    <property type="match status" value="2"/>
</dbReference>
<dbReference type="PROSITE" id="PS00888">
    <property type="entry name" value="CNMP_BINDING_1"/>
    <property type="match status" value="1"/>
</dbReference>
<dbReference type="FunFam" id="2.60.120.10:FF:000064">
    <property type="entry name" value="cGMP-dependent protein kinase, isozyme"/>
    <property type="match status" value="1"/>
</dbReference>
<feature type="region of interest" description="Disordered" evidence="6">
    <location>
        <begin position="244"/>
        <end position="280"/>
    </location>
</feature>
<evidence type="ECO:0000313" key="9">
    <source>
        <dbReference type="EMBL" id="KAF3420105.1"/>
    </source>
</evidence>
<dbReference type="CDD" id="cd00038">
    <property type="entry name" value="CAP_ED"/>
    <property type="match status" value="2"/>
</dbReference>
<dbReference type="SMART" id="SM00133">
    <property type="entry name" value="S_TK_X"/>
    <property type="match status" value="1"/>
</dbReference>
<proteinExistence type="predicted"/>
<gene>
    <name evidence="9" type="ORF">E2986_07406</name>
</gene>
<dbReference type="AlphaFoldDB" id="A0A833RPA8"/>
<dbReference type="InterPro" id="IPR018488">
    <property type="entry name" value="cNMP-bd_CS"/>
</dbReference>
<dbReference type="EMBL" id="WNWW01001001">
    <property type="protein sequence ID" value="KAF3420105.1"/>
    <property type="molecule type" value="Genomic_DNA"/>
</dbReference>
<dbReference type="PROSITE" id="PS50042">
    <property type="entry name" value="CNMP_BINDING_3"/>
    <property type="match status" value="2"/>
</dbReference>
<dbReference type="Proteomes" id="UP000655588">
    <property type="component" value="Unassembled WGS sequence"/>
</dbReference>
<dbReference type="InterPro" id="IPR014710">
    <property type="entry name" value="RmlC-like_jellyroll"/>
</dbReference>
<dbReference type="PANTHER" id="PTHR24353:SF111">
    <property type="match status" value="1"/>
</dbReference>
<keyword evidence="5" id="KW-0067">ATP-binding</keyword>
<dbReference type="InterPro" id="IPR000595">
    <property type="entry name" value="cNMP-bd_dom"/>
</dbReference>
<evidence type="ECO:0000256" key="3">
    <source>
        <dbReference type="ARBA" id="ARBA00022741"/>
    </source>
</evidence>
<evidence type="ECO:0000256" key="1">
    <source>
        <dbReference type="ARBA" id="ARBA00022527"/>
    </source>
</evidence>
<dbReference type="InterPro" id="IPR002374">
    <property type="entry name" value="cGMP_dep_kinase"/>
</dbReference>
<dbReference type="InterPro" id="IPR018490">
    <property type="entry name" value="cNMP-bd_dom_sf"/>
</dbReference>
<evidence type="ECO:0000256" key="5">
    <source>
        <dbReference type="ARBA" id="ARBA00022840"/>
    </source>
</evidence>
<dbReference type="PANTHER" id="PTHR24353">
    <property type="entry name" value="CYCLIC NUCLEOTIDE-DEPENDENT PROTEIN KINASE"/>
    <property type="match status" value="1"/>
</dbReference>
<sequence>MFAEGKVEVSRDGKYLSTLAPGKVLGELAILYNCKRTATITAATDCQLWAIDRQCFQTIMMRTGLSRQAEYTDFLKSVPIFKNLPEETLIKISDVLEETFYNNGDYIIRQGARGDTFFIISRGQVRVTIKQPDTPEEKYIRTLSKGDFFGEKALQGDDLRTANIIADDPEGVSCLVIDRETFNQLISSLDEIRTRYKDELVERRRDNPAERLGYQKGGISEIQKHKWFDGFNWEGLRARTLEPPIMPRVQNATDTTNFDEYPPDSDPPPPDDLSGWDNDF</sequence>
<dbReference type="Gene3D" id="3.30.200.20">
    <property type="entry name" value="Phosphorylase Kinase, domain 1"/>
    <property type="match status" value="1"/>
</dbReference>
<keyword evidence="10" id="KW-1185">Reference proteome</keyword>
<dbReference type="Pfam" id="PF00027">
    <property type="entry name" value="cNMP_binding"/>
    <property type="match status" value="2"/>
</dbReference>
<reference evidence="9" key="1">
    <citation type="submission" date="2019-11" db="EMBL/GenBank/DDBJ databases">
        <title>The nuclear and mitochondrial genomes of Frieseomelitta varia - a highly eusocial stingless bee (Meliponini) with a permanently sterile worker caste.</title>
        <authorList>
            <person name="Freitas F.C.P."/>
            <person name="Lourenco A.P."/>
            <person name="Nunes F.M.F."/>
            <person name="Paschoal A.R."/>
            <person name="Abreu F.C.P."/>
            <person name="Barbin F.O."/>
            <person name="Bataglia L."/>
            <person name="Cardoso-Junior C.A.M."/>
            <person name="Cervoni M.S."/>
            <person name="Silva S.R."/>
            <person name="Dalarmi F."/>
            <person name="Del Lama M.A."/>
            <person name="Depintor T.S."/>
            <person name="Ferreira K.M."/>
            <person name="Goria P.S."/>
            <person name="Jaskot M.C."/>
            <person name="Lago D.C."/>
            <person name="Luna-Lucena D."/>
            <person name="Moda L.M."/>
            <person name="Nascimento L."/>
            <person name="Pedrino M."/>
            <person name="Rabico F.O."/>
            <person name="Sanches F.C."/>
            <person name="Santos D.E."/>
            <person name="Santos C.G."/>
            <person name="Vieira J."/>
            <person name="Lopes T.F."/>
            <person name="Barchuk A.R."/>
            <person name="Hartfelder K."/>
            <person name="Simoes Z.L.P."/>
            <person name="Bitondi M.M.G."/>
            <person name="Pinheiro D.G."/>
        </authorList>
    </citation>
    <scope>NUCLEOTIDE SEQUENCE</scope>
    <source>
        <strain evidence="9">USP_RPSP 00005682</strain>
        <tissue evidence="9">Whole individual</tissue>
    </source>
</reference>
<evidence type="ECO:0000256" key="2">
    <source>
        <dbReference type="ARBA" id="ARBA00022679"/>
    </source>
</evidence>
<keyword evidence="2" id="KW-0808">Transferase</keyword>
<dbReference type="GO" id="GO:0004692">
    <property type="term" value="F:cGMP-dependent protein kinase activity"/>
    <property type="evidence" value="ECO:0007669"/>
    <property type="project" value="InterPro"/>
</dbReference>
<dbReference type="GO" id="GO:0005737">
    <property type="term" value="C:cytoplasm"/>
    <property type="evidence" value="ECO:0007669"/>
    <property type="project" value="UniProtKB-ARBA"/>
</dbReference>
<feature type="domain" description="Cyclic nucleotide-binding" evidence="7">
    <location>
        <begin position="1"/>
        <end position="77"/>
    </location>
</feature>
<dbReference type="Gene3D" id="2.60.120.10">
    <property type="entry name" value="Jelly Rolls"/>
    <property type="match status" value="2"/>
</dbReference>
<keyword evidence="1" id="KW-0723">Serine/threonine-protein kinase</keyword>
<evidence type="ECO:0000256" key="6">
    <source>
        <dbReference type="SAM" id="MobiDB-lite"/>
    </source>
</evidence>
<feature type="domain" description="AGC-kinase C-terminal" evidence="8">
    <location>
        <begin position="229"/>
        <end position="280"/>
    </location>
</feature>
<dbReference type="SMART" id="SM00100">
    <property type="entry name" value="cNMP"/>
    <property type="match status" value="1"/>
</dbReference>
<organism evidence="9 10">
    <name type="scientific">Frieseomelitta varia</name>
    <dbReference type="NCBI Taxonomy" id="561572"/>
    <lineage>
        <taxon>Eukaryota</taxon>
        <taxon>Metazoa</taxon>
        <taxon>Ecdysozoa</taxon>
        <taxon>Arthropoda</taxon>
        <taxon>Hexapoda</taxon>
        <taxon>Insecta</taxon>
        <taxon>Pterygota</taxon>
        <taxon>Neoptera</taxon>
        <taxon>Endopterygota</taxon>
        <taxon>Hymenoptera</taxon>
        <taxon>Apocrita</taxon>
        <taxon>Aculeata</taxon>
        <taxon>Apoidea</taxon>
        <taxon>Anthophila</taxon>
        <taxon>Apidae</taxon>
        <taxon>Frieseomelitta</taxon>
    </lineage>
</organism>
<accession>A0A833RPA8</accession>
<dbReference type="Gene3D" id="1.10.510.10">
    <property type="entry name" value="Transferase(Phosphotransferase) domain 1"/>
    <property type="match status" value="1"/>
</dbReference>
<protein>
    <recommendedName>
        <fullName evidence="11">cGMP-dependent protein kinase</fullName>
    </recommendedName>
</protein>